<reference evidence="1 2" key="1">
    <citation type="journal article" date="2014" name="BMC Genomics">
        <title>Comparison of environmental and isolate Sulfobacillus genomes reveals diverse carbon, sulfur, nitrogen, and hydrogen metabolisms.</title>
        <authorList>
            <person name="Justice N.B."/>
            <person name="Norman A."/>
            <person name="Brown C.T."/>
            <person name="Singh A."/>
            <person name="Thomas B.C."/>
            <person name="Banfield J.F."/>
        </authorList>
    </citation>
    <scope>NUCLEOTIDE SEQUENCE [LARGE SCALE GENOMIC DNA]</scope>
    <source>
        <strain evidence="1">AMDSBA4</strain>
    </source>
</reference>
<evidence type="ECO:0000313" key="2">
    <source>
        <dbReference type="Proteomes" id="UP000242972"/>
    </source>
</evidence>
<protein>
    <submittedName>
        <fullName evidence="1">Uncharacterized protein</fullName>
    </submittedName>
</protein>
<dbReference type="Proteomes" id="UP000242972">
    <property type="component" value="Unassembled WGS sequence"/>
</dbReference>
<comment type="caution">
    <text evidence="1">The sequence shown here is derived from an EMBL/GenBank/DDBJ whole genome shotgun (WGS) entry which is preliminary data.</text>
</comment>
<dbReference type="AlphaFoldDB" id="A0A2T2XEK0"/>
<organism evidence="1 2">
    <name type="scientific">Sulfobacillus benefaciens</name>
    <dbReference type="NCBI Taxonomy" id="453960"/>
    <lineage>
        <taxon>Bacteria</taxon>
        <taxon>Bacillati</taxon>
        <taxon>Bacillota</taxon>
        <taxon>Clostridia</taxon>
        <taxon>Eubacteriales</taxon>
        <taxon>Clostridiales Family XVII. Incertae Sedis</taxon>
        <taxon>Sulfobacillus</taxon>
    </lineage>
</organism>
<accession>A0A2T2XEK0</accession>
<gene>
    <name evidence="1" type="ORF">C7B46_12435</name>
</gene>
<proteinExistence type="predicted"/>
<sequence>MEPSALVDFRTQKLSSTVISEKMSLSLLVVLDCKAMVQIFRSSIKDNGLEDFSPAFARDRKNSSGVLPTKEYTASSLLKDVALWIFL</sequence>
<evidence type="ECO:0000313" key="1">
    <source>
        <dbReference type="EMBL" id="PSR32886.1"/>
    </source>
</evidence>
<dbReference type="EMBL" id="PXYW01000030">
    <property type="protein sequence ID" value="PSR32886.1"/>
    <property type="molecule type" value="Genomic_DNA"/>
</dbReference>
<name>A0A2T2XEK0_9FIRM</name>